<dbReference type="Pfam" id="PF01966">
    <property type="entry name" value="HD"/>
    <property type="match status" value="1"/>
</dbReference>
<dbReference type="Pfam" id="PF19276">
    <property type="entry name" value="HD_assoc_2"/>
    <property type="match status" value="1"/>
</dbReference>
<reference evidence="3 4" key="1">
    <citation type="submission" date="2017-08" db="EMBL/GenBank/DDBJ databases">
        <title>Draft genome sequences of 64 type strains of genus Staph aureus.</title>
        <authorList>
            <person name="Cole K."/>
            <person name="Golubchik T."/>
            <person name="Russell J."/>
            <person name="Foster D."/>
            <person name="Llewelyn M."/>
            <person name="Wilson D."/>
            <person name="Crook D."/>
            <person name="Paul J."/>
        </authorList>
    </citation>
    <scope>NUCLEOTIDE SEQUENCE [LARGE SCALE GENOMIC DNA]</scope>
    <source>
        <strain evidence="3 4">NCTC 12101</strain>
    </source>
</reference>
<dbReference type="GO" id="GO:0008832">
    <property type="term" value="F:dGTPase activity"/>
    <property type="evidence" value="ECO:0007669"/>
    <property type="project" value="TreeGrafter"/>
</dbReference>
<dbReference type="PANTHER" id="PTHR11373:SF4">
    <property type="entry name" value="DEOXYNUCLEOSIDE TRIPHOSPHATE TRIPHOSPHOHYDROLASE SAMHD1"/>
    <property type="match status" value="1"/>
</dbReference>
<dbReference type="Gene3D" id="1.10.3210.10">
    <property type="entry name" value="Hypothetical protein af1432"/>
    <property type="match status" value="1"/>
</dbReference>
<evidence type="ECO:0000313" key="2">
    <source>
        <dbReference type="EMBL" id="MDN4533683.1"/>
    </source>
</evidence>
<dbReference type="PROSITE" id="PS51831">
    <property type="entry name" value="HD"/>
    <property type="match status" value="1"/>
</dbReference>
<dbReference type="InterPro" id="IPR003607">
    <property type="entry name" value="HD/PDEase_dom"/>
</dbReference>
<comment type="caution">
    <text evidence="3">The sequence shown here is derived from an EMBL/GenBank/DDBJ whole genome shotgun (WGS) entry which is preliminary data.</text>
</comment>
<evidence type="ECO:0000313" key="3">
    <source>
        <dbReference type="EMBL" id="PNZ68828.1"/>
    </source>
</evidence>
<feature type="domain" description="HD" evidence="1">
    <location>
        <begin position="64"/>
        <end position="181"/>
    </location>
</feature>
<dbReference type="GO" id="GO:0006203">
    <property type="term" value="P:dGTP catabolic process"/>
    <property type="evidence" value="ECO:0007669"/>
    <property type="project" value="TreeGrafter"/>
</dbReference>
<sequence>MTQIDYATTKLKEEKVFKDPIHRYIHVEDQVIWDLIKTKEFQRLRRIKQLGTLYLAFHTAEHSRFGHSLGVYEIVRRMIDESFNGRPAWNNDDRPLALCAALLHDLGHGPFSHSFENIFNTDHEAFTQAIITGDTEVNEVLQRVAPDFPQQVADVINKTHDNKLVISMISSQIDADRMDYLQRDAYFTGVSYGQFDMERILRLMRPSENEVLIKDSGMHAVESFIMSRYQMYWQIYFHPVSRGGEVLLSNCLHRAKQLYLEGYEFKRYPTDFVPFFEEDISIEQYIELDESVVLFYLKEWIHEDDGILSDLSQRFINRDLFKYLPFDGSIITISELTDLFVQAGIDPNYYFVSESFSDLPYDYDRPGSNRQPIHLLRRNGSIREISSQSLVISSITGINRQDYKLYYPKELIADIEDDQIRNAIVGILNELN</sequence>
<evidence type="ECO:0000259" key="1">
    <source>
        <dbReference type="PROSITE" id="PS51831"/>
    </source>
</evidence>
<dbReference type="SMART" id="SM00471">
    <property type="entry name" value="HDc"/>
    <property type="match status" value="1"/>
</dbReference>
<dbReference type="AlphaFoldDB" id="A0AAP8PQE0"/>
<dbReference type="SUPFAM" id="SSF109604">
    <property type="entry name" value="HD-domain/PDEase-like"/>
    <property type="match status" value="1"/>
</dbReference>
<dbReference type="InterPro" id="IPR050135">
    <property type="entry name" value="dGTPase-like"/>
</dbReference>
<dbReference type="FunFam" id="1.10.3210.10:FF:000014">
    <property type="entry name" value="HD domain-containing protein"/>
    <property type="match status" value="1"/>
</dbReference>
<organism evidence="3 4">
    <name type="scientific">Staphylococcus auricularis</name>
    <dbReference type="NCBI Taxonomy" id="29379"/>
    <lineage>
        <taxon>Bacteria</taxon>
        <taxon>Bacillati</taxon>
        <taxon>Bacillota</taxon>
        <taxon>Bacilli</taxon>
        <taxon>Bacillales</taxon>
        <taxon>Staphylococcaceae</taxon>
        <taxon>Staphylococcus</taxon>
    </lineage>
</organism>
<dbReference type="Proteomes" id="UP001171687">
    <property type="component" value="Unassembled WGS sequence"/>
</dbReference>
<dbReference type="CDD" id="cd00077">
    <property type="entry name" value="HDc"/>
    <property type="match status" value="1"/>
</dbReference>
<dbReference type="EMBL" id="JAUHQC010000011">
    <property type="protein sequence ID" value="MDN4533683.1"/>
    <property type="molecule type" value="Genomic_DNA"/>
</dbReference>
<reference evidence="2" key="2">
    <citation type="submission" date="2023-07" db="EMBL/GenBank/DDBJ databases">
        <title>Evaluation of the beneficial properties of pineapple isolates.</title>
        <authorList>
            <person name="Adefiranye O."/>
        </authorList>
    </citation>
    <scope>NUCLEOTIDE SEQUENCE</scope>
    <source>
        <strain evidence="2">PAPLE_T1</strain>
    </source>
</reference>
<proteinExistence type="predicted"/>
<dbReference type="Proteomes" id="UP000242470">
    <property type="component" value="Unassembled WGS sequence"/>
</dbReference>
<dbReference type="InterPro" id="IPR045509">
    <property type="entry name" value="HD_assoc_2"/>
</dbReference>
<name>A0AAP8PQE0_9STAP</name>
<protein>
    <submittedName>
        <fullName evidence="3">HD domain-containing protein</fullName>
    </submittedName>
</protein>
<dbReference type="InterPro" id="IPR006674">
    <property type="entry name" value="HD_domain"/>
</dbReference>
<evidence type="ECO:0000313" key="4">
    <source>
        <dbReference type="Proteomes" id="UP000242470"/>
    </source>
</evidence>
<dbReference type="RefSeq" id="WP_059107408.1">
    <property type="nucleotide sequence ID" value="NZ_AP024589.1"/>
</dbReference>
<dbReference type="EMBL" id="PPQW01000009">
    <property type="protein sequence ID" value="PNZ68828.1"/>
    <property type="molecule type" value="Genomic_DNA"/>
</dbReference>
<accession>A0AAP8PQE0</accession>
<dbReference type="PANTHER" id="PTHR11373">
    <property type="entry name" value="DEOXYNUCLEOSIDE TRIPHOSPHATE TRIPHOSPHOHYDROLASE"/>
    <property type="match status" value="1"/>
</dbReference>
<dbReference type="GeneID" id="64981398"/>
<gene>
    <name evidence="3" type="ORF">CD158_02550</name>
    <name evidence="2" type="ORF">QYH67_08940</name>
</gene>